<dbReference type="Proteomes" id="UP001597301">
    <property type="component" value="Unassembled WGS sequence"/>
</dbReference>
<accession>A0ABW4KMF3</accession>
<sequence length="398" mass="45464">MKQNLLITSFDLAIGGVERSLLGLLHHLDYSKYQVDVMLFKHEGEFMPLLPSEPTLLEEVPEYSTFRMSIFQAVKAGHYSIGIARFLAKYASTIHGRIKNLDEPGYLNIQYGWKLSNPFLPKLHKPYDAAISFLWPHYFISKKVEARKKIGWIHTDYSNIYLNKKLENEMWNGLDHIVAVSDECLHHFLTKHPDFKEKASVIENILSPEIVKQQAAERAIEMEQKNAEFTLLTVGRLSHAKGLDLAIKACKKLVECGFSFKWYVVGFGPLQEHLEKTIQNEGLQDHFILLGKKINPYPYIQSCDIYVQPSRYEGKAVTIREAQILGKAVVMTDFPTANSQAENEVDALIQPLSPEGIAKGIERLFTDRQLKERLEVNVTHKDYGNGDETEKLYRLIGG</sequence>
<dbReference type="PANTHER" id="PTHR12526">
    <property type="entry name" value="GLYCOSYLTRANSFERASE"/>
    <property type="match status" value="1"/>
</dbReference>
<evidence type="ECO:0000313" key="3">
    <source>
        <dbReference type="Proteomes" id="UP001597301"/>
    </source>
</evidence>
<dbReference type="Gene3D" id="3.40.50.2000">
    <property type="entry name" value="Glycogen Phosphorylase B"/>
    <property type="match status" value="2"/>
</dbReference>
<dbReference type="Pfam" id="PF00534">
    <property type="entry name" value="Glycos_transf_1"/>
    <property type="match status" value="1"/>
</dbReference>
<name>A0ABW4KMF3_9BACI</name>
<dbReference type="EMBL" id="JBHUEO010000053">
    <property type="protein sequence ID" value="MFD1707996.1"/>
    <property type="molecule type" value="Genomic_DNA"/>
</dbReference>
<evidence type="ECO:0000259" key="1">
    <source>
        <dbReference type="Pfam" id="PF00534"/>
    </source>
</evidence>
<dbReference type="CDD" id="cd03811">
    <property type="entry name" value="GT4_GT28_WabH-like"/>
    <property type="match status" value="1"/>
</dbReference>
<evidence type="ECO:0000313" key="2">
    <source>
        <dbReference type="EMBL" id="MFD1707996.1"/>
    </source>
</evidence>
<protein>
    <submittedName>
        <fullName evidence="2">Glycosyltransferase</fullName>
        <ecNumber evidence="2">2.4.-.-</ecNumber>
    </submittedName>
</protein>
<gene>
    <name evidence="2" type="ORF">ACFSCZ_14825</name>
</gene>
<comment type="caution">
    <text evidence="2">The sequence shown here is derived from an EMBL/GenBank/DDBJ whole genome shotgun (WGS) entry which is preliminary data.</text>
</comment>
<proteinExistence type="predicted"/>
<dbReference type="GO" id="GO:0016757">
    <property type="term" value="F:glycosyltransferase activity"/>
    <property type="evidence" value="ECO:0007669"/>
    <property type="project" value="UniProtKB-KW"/>
</dbReference>
<organism evidence="2 3">
    <name type="scientific">Siminovitchia sediminis</name>
    <dbReference type="NCBI Taxonomy" id="1274353"/>
    <lineage>
        <taxon>Bacteria</taxon>
        <taxon>Bacillati</taxon>
        <taxon>Bacillota</taxon>
        <taxon>Bacilli</taxon>
        <taxon>Bacillales</taxon>
        <taxon>Bacillaceae</taxon>
        <taxon>Siminovitchia</taxon>
    </lineage>
</organism>
<dbReference type="SUPFAM" id="SSF53756">
    <property type="entry name" value="UDP-Glycosyltransferase/glycogen phosphorylase"/>
    <property type="match status" value="1"/>
</dbReference>
<keyword evidence="3" id="KW-1185">Reference proteome</keyword>
<keyword evidence="2" id="KW-0328">Glycosyltransferase</keyword>
<keyword evidence="2" id="KW-0808">Transferase</keyword>
<reference evidence="3" key="1">
    <citation type="journal article" date="2019" name="Int. J. Syst. Evol. Microbiol.">
        <title>The Global Catalogue of Microorganisms (GCM) 10K type strain sequencing project: providing services to taxonomists for standard genome sequencing and annotation.</title>
        <authorList>
            <consortium name="The Broad Institute Genomics Platform"/>
            <consortium name="The Broad Institute Genome Sequencing Center for Infectious Disease"/>
            <person name="Wu L."/>
            <person name="Ma J."/>
        </authorList>
    </citation>
    <scope>NUCLEOTIDE SEQUENCE [LARGE SCALE GENOMIC DNA]</scope>
    <source>
        <strain evidence="3">CGMCC 1.12295</strain>
    </source>
</reference>
<feature type="domain" description="Glycosyl transferase family 1" evidence="1">
    <location>
        <begin position="226"/>
        <end position="377"/>
    </location>
</feature>
<dbReference type="RefSeq" id="WP_380774883.1">
    <property type="nucleotide sequence ID" value="NZ_JBHUEO010000053.1"/>
</dbReference>
<dbReference type="InterPro" id="IPR001296">
    <property type="entry name" value="Glyco_trans_1"/>
</dbReference>
<dbReference type="EC" id="2.4.-.-" evidence="2"/>